<evidence type="ECO:0000313" key="2">
    <source>
        <dbReference type="EMBL" id="MCT7360814.1"/>
    </source>
</evidence>
<dbReference type="EMBL" id="JAOANI010000028">
    <property type="protein sequence ID" value="MCT7360814.1"/>
    <property type="molecule type" value="Genomic_DNA"/>
</dbReference>
<reference evidence="2" key="2">
    <citation type="submission" date="2022-08" db="EMBL/GenBank/DDBJ databases">
        <authorList>
            <person name="Dong C."/>
        </authorList>
    </citation>
    <scope>NUCLEOTIDE SEQUENCE</scope>
    <source>
        <strain evidence="2">59MF3M-4</strain>
    </source>
</reference>
<organism evidence="2 3">
    <name type="scientific">Thalassolituus pacificus</name>
    <dbReference type="NCBI Taxonomy" id="2975440"/>
    <lineage>
        <taxon>Bacteria</taxon>
        <taxon>Pseudomonadati</taxon>
        <taxon>Pseudomonadota</taxon>
        <taxon>Gammaproteobacteria</taxon>
        <taxon>Oceanospirillales</taxon>
        <taxon>Oceanospirillaceae</taxon>
        <taxon>Thalassolituus</taxon>
    </lineage>
</organism>
<gene>
    <name evidence="2" type="ORF">NYR02_17470</name>
</gene>
<keyword evidence="3" id="KW-1185">Reference proteome</keyword>
<dbReference type="Pfam" id="PF16137">
    <property type="entry name" value="DUF4845"/>
    <property type="match status" value="1"/>
</dbReference>
<accession>A0A9X3AT55</accession>
<keyword evidence="1" id="KW-0812">Transmembrane</keyword>
<comment type="caution">
    <text evidence="2">The sequence shown here is derived from an EMBL/GenBank/DDBJ whole genome shotgun (WGS) entry which is preliminary data.</text>
</comment>
<feature type="transmembrane region" description="Helical" evidence="1">
    <location>
        <begin position="12"/>
        <end position="34"/>
    </location>
</feature>
<sequence length="120" mass="14094">MRRQRGMSFISVLVVVFIAIVFVKAAITLVPMYWQNQMLTTIINTMYESGDVKSDTRPNQLKKLLEERLSKNDIRMAFDDLNIHTSNRGLTLDWPYEQRGTLFGNIDLVVRFYQQKDFTQ</sequence>
<protein>
    <submittedName>
        <fullName evidence="2">DUF4845 domain-containing protein</fullName>
    </submittedName>
</protein>
<name>A0A9X3AT55_9GAMM</name>
<dbReference type="RefSeq" id="WP_260977637.1">
    <property type="nucleotide sequence ID" value="NZ_JAOANI010000028.1"/>
</dbReference>
<keyword evidence="1" id="KW-0472">Membrane</keyword>
<evidence type="ECO:0000313" key="3">
    <source>
        <dbReference type="Proteomes" id="UP001147830"/>
    </source>
</evidence>
<reference evidence="2" key="1">
    <citation type="journal article" date="2022" name="Front. Microbiol.">
        <title>Genome-based taxonomic rearrangement of Oceanobacter-related bacteria including the description of Thalassolituus hydrocarbonoclasticus sp. nov. and Thalassolituus pacificus sp. nov. and emended description of the genus Thalassolituus.</title>
        <authorList>
            <person name="Dong C."/>
            <person name="Wei L."/>
            <person name="Wang J."/>
            <person name="Lai Q."/>
            <person name="Huang Z."/>
            <person name="Shao Z."/>
        </authorList>
    </citation>
    <scope>NUCLEOTIDE SEQUENCE</scope>
    <source>
        <strain evidence="2">59MF3M-4</strain>
    </source>
</reference>
<evidence type="ECO:0000256" key="1">
    <source>
        <dbReference type="SAM" id="Phobius"/>
    </source>
</evidence>
<dbReference type="AlphaFoldDB" id="A0A9X3AT55"/>
<keyword evidence="1" id="KW-1133">Transmembrane helix</keyword>
<proteinExistence type="predicted"/>
<dbReference type="Proteomes" id="UP001147830">
    <property type="component" value="Unassembled WGS sequence"/>
</dbReference>
<dbReference type="InterPro" id="IPR032314">
    <property type="entry name" value="DUF4845"/>
</dbReference>